<comment type="caution">
    <text evidence="7">The sequence shown here is derived from an EMBL/GenBank/DDBJ whole genome shotgun (WGS) entry which is preliminary data.</text>
</comment>
<sequence length="381" mass="43051">MKKRTIVCVIGTRPDALKMIPVIEALESDGRFFVETVITGQHRELLEPILQEFHINSAINFSVMRPDQSLNSLSAKLLSHFDRFFSENHCDLVIAQGDTHSTFMAGLSAFYRKIPFAHIEAGLRTTTIHRPFPEELNRRTISMLANLHFCPTQQSANNLSKEGIHTNVFITGNTIIDTLYHYRKKIGVQKPTDEKIILVTCHRRENFGKPLFCITSALRKLAEQNPTIKFFFLIHPNRNVQTVVEKQLSPIPNIILSQSLNYEQLIRLILSAYLVLTDSGGLQEEAPALNKPVLILRNETERTESVACGAALLVGHDVNTIIYHVERLLTDKNSYQRMCQTGSPYGDGHAAGRIVDIITKLLTQGRVNQARYEIDHSNSLL</sequence>
<name>A0A1J8P3A5_9COXI</name>
<dbReference type="AlphaFoldDB" id="A0A1J8P3A5"/>
<feature type="domain" description="UDP-N-acetylglucosamine 2-epimerase" evidence="6">
    <location>
        <begin position="25"/>
        <end position="358"/>
    </location>
</feature>
<dbReference type="SUPFAM" id="SSF53756">
    <property type="entry name" value="UDP-Glycosyltransferase/glycogen phosphorylase"/>
    <property type="match status" value="1"/>
</dbReference>
<dbReference type="Pfam" id="PF02350">
    <property type="entry name" value="Epimerase_2"/>
    <property type="match status" value="1"/>
</dbReference>
<dbReference type="OrthoDB" id="9803238at2"/>
<dbReference type="NCBIfam" id="TIGR00236">
    <property type="entry name" value="wecB"/>
    <property type="match status" value="1"/>
</dbReference>
<dbReference type="InterPro" id="IPR003331">
    <property type="entry name" value="UDP_GlcNAc_Epimerase_2_dom"/>
</dbReference>
<proteinExistence type="inferred from homology"/>
<dbReference type="STRING" id="1225476.A1D18_05030"/>
<evidence type="ECO:0000313" key="8">
    <source>
        <dbReference type="Proteomes" id="UP000183924"/>
    </source>
</evidence>
<dbReference type="Proteomes" id="UP000183924">
    <property type="component" value="Unassembled WGS sequence"/>
</dbReference>
<dbReference type="PANTHER" id="PTHR43174">
    <property type="entry name" value="UDP-N-ACETYLGLUCOSAMINE 2-EPIMERASE"/>
    <property type="match status" value="1"/>
</dbReference>
<keyword evidence="1 5" id="KW-0413">Isomerase</keyword>
<dbReference type="EC" id="5.1.3.14" evidence="4"/>
<evidence type="ECO:0000256" key="1">
    <source>
        <dbReference type="ARBA" id="ARBA00023235"/>
    </source>
</evidence>
<protein>
    <recommendedName>
        <fullName evidence="4">UDP-N-acetylglucosamine 2-epimerase (non-hydrolyzing)</fullName>
        <ecNumber evidence="4">5.1.3.14</ecNumber>
    </recommendedName>
</protein>
<evidence type="ECO:0000259" key="6">
    <source>
        <dbReference type="Pfam" id="PF02350"/>
    </source>
</evidence>
<evidence type="ECO:0000313" key="7">
    <source>
        <dbReference type="EMBL" id="OIZ94220.1"/>
    </source>
</evidence>
<dbReference type="Gene3D" id="3.40.50.2000">
    <property type="entry name" value="Glycogen Phosphorylase B"/>
    <property type="match status" value="2"/>
</dbReference>
<comment type="catalytic activity">
    <reaction evidence="2">
        <text>UDP-N-acetyl-alpha-D-glucosamine = UDP-N-acetyl-alpha-D-mannosamine</text>
        <dbReference type="Rhea" id="RHEA:17213"/>
        <dbReference type="ChEBI" id="CHEBI:57705"/>
        <dbReference type="ChEBI" id="CHEBI:68623"/>
        <dbReference type="EC" id="5.1.3.14"/>
    </reaction>
</comment>
<dbReference type="GO" id="GO:0008761">
    <property type="term" value="F:UDP-N-acetylglucosamine 2-epimerase activity"/>
    <property type="evidence" value="ECO:0007669"/>
    <property type="project" value="UniProtKB-EC"/>
</dbReference>
<dbReference type="RefSeq" id="WP_071662716.1">
    <property type="nucleotide sequence ID" value="NZ_LUKY01000033.1"/>
</dbReference>
<organism evidence="7 8">
    <name type="scientific">Candidatus Rickettsiella isopodorum</name>
    <dbReference type="NCBI Taxonomy" id="1225476"/>
    <lineage>
        <taxon>Bacteria</taxon>
        <taxon>Pseudomonadati</taxon>
        <taxon>Pseudomonadota</taxon>
        <taxon>Gammaproteobacteria</taxon>
        <taxon>Legionellales</taxon>
        <taxon>Coxiellaceae</taxon>
        <taxon>Rickettsiella</taxon>
    </lineage>
</organism>
<accession>A0A1J8P3A5</accession>
<dbReference type="CDD" id="cd03786">
    <property type="entry name" value="GTB_UDP-GlcNAc_2-Epimerase"/>
    <property type="match status" value="1"/>
</dbReference>
<gene>
    <name evidence="7" type="ORF">A1D18_05030</name>
</gene>
<evidence type="ECO:0000256" key="3">
    <source>
        <dbReference type="ARBA" id="ARBA00038209"/>
    </source>
</evidence>
<evidence type="ECO:0000256" key="2">
    <source>
        <dbReference type="ARBA" id="ARBA00036080"/>
    </source>
</evidence>
<reference evidence="7 8" key="1">
    <citation type="submission" date="2016-03" db="EMBL/GenBank/DDBJ databases">
        <title>Comparative genomics of Rickettsiella.</title>
        <authorList>
            <person name="Chandler C."/>
            <person name="Wang Y."/>
        </authorList>
    </citation>
    <scope>NUCLEOTIDE SEQUENCE [LARGE SCALE GENOMIC DNA]</scope>
    <source>
        <strain evidence="7 8">RCFS May 2013</strain>
    </source>
</reference>
<keyword evidence="8" id="KW-1185">Reference proteome</keyword>
<comment type="similarity">
    <text evidence="3 5">Belongs to the UDP-N-acetylglucosamine 2-epimerase family.</text>
</comment>
<evidence type="ECO:0000256" key="5">
    <source>
        <dbReference type="RuleBase" id="RU003513"/>
    </source>
</evidence>
<dbReference type="EMBL" id="LUKY01000033">
    <property type="protein sequence ID" value="OIZ94220.1"/>
    <property type="molecule type" value="Genomic_DNA"/>
</dbReference>
<dbReference type="InterPro" id="IPR029767">
    <property type="entry name" value="WecB-like"/>
</dbReference>
<dbReference type="PANTHER" id="PTHR43174:SF2">
    <property type="entry name" value="UDP-N-ACETYLGLUCOSAMINE 2-EPIMERASE"/>
    <property type="match status" value="1"/>
</dbReference>
<evidence type="ECO:0000256" key="4">
    <source>
        <dbReference type="ARBA" id="ARBA00038858"/>
    </source>
</evidence>